<gene>
    <name evidence="1" type="ORF">GCM10022271_25170</name>
</gene>
<keyword evidence="2" id="KW-1185">Reference proteome</keyword>
<dbReference type="RefSeq" id="WP_418513370.1">
    <property type="nucleotide sequence ID" value="NZ_BAABBI010000006.1"/>
</dbReference>
<name>A0ABP7HLF4_9FLAO</name>
<dbReference type="EMBL" id="BAABBI010000006">
    <property type="protein sequence ID" value="GAA3791714.1"/>
    <property type="molecule type" value="Genomic_DNA"/>
</dbReference>
<reference evidence="2" key="1">
    <citation type="journal article" date="2019" name="Int. J. Syst. Evol. Microbiol.">
        <title>The Global Catalogue of Microorganisms (GCM) 10K type strain sequencing project: providing services to taxonomists for standard genome sequencing and annotation.</title>
        <authorList>
            <consortium name="The Broad Institute Genomics Platform"/>
            <consortium name="The Broad Institute Genome Sequencing Center for Infectious Disease"/>
            <person name="Wu L."/>
            <person name="Ma J."/>
        </authorList>
    </citation>
    <scope>NUCLEOTIDE SEQUENCE [LARGE SCALE GENOMIC DNA]</scope>
    <source>
        <strain evidence="2">JCM 17525</strain>
    </source>
</reference>
<evidence type="ECO:0000313" key="1">
    <source>
        <dbReference type="EMBL" id="GAA3791714.1"/>
    </source>
</evidence>
<organism evidence="1 2">
    <name type="scientific">Corallibacter vietnamensis</name>
    <dbReference type="NCBI Taxonomy" id="904130"/>
    <lineage>
        <taxon>Bacteria</taxon>
        <taxon>Pseudomonadati</taxon>
        <taxon>Bacteroidota</taxon>
        <taxon>Flavobacteriia</taxon>
        <taxon>Flavobacteriales</taxon>
        <taxon>Flavobacteriaceae</taxon>
        <taxon>Corallibacter</taxon>
    </lineage>
</organism>
<dbReference type="InterPro" id="IPR054207">
    <property type="entry name" value="DUF6913"/>
</dbReference>
<dbReference type="Proteomes" id="UP001501456">
    <property type="component" value="Unassembled WGS sequence"/>
</dbReference>
<protein>
    <submittedName>
        <fullName evidence="1">Uncharacterized protein</fullName>
    </submittedName>
</protein>
<sequence>MILKGFKEKSIKKQLSSFLKNRQLKFSDKKIESVGIILSADEENDFEFLKTLATRLKISPNKLKIIAYTSSKKEMTYAWDVCFNPNDFTWNGRVKNAELQTFINTEFDLLISYYSTDVTTLKYITAASKSVFKTSIFQNDKRLNDLIINTDLQNVEAFKNELYKYLTVLNKIKE</sequence>
<proteinExistence type="predicted"/>
<dbReference type="Pfam" id="PF21857">
    <property type="entry name" value="DUF6913"/>
    <property type="match status" value="1"/>
</dbReference>
<comment type="caution">
    <text evidence="1">The sequence shown here is derived from an EMBL/GenBank/DDBJ whole genome shotgun (WGS) entry which is preliminary data.</text>
</comment>
<evidence type="ECO:0000313" key="2">
    <source>
        <dbReference type="Proteomes" id="UP001501456"/>
    </source>
</evidence>
<accession>A0ABP7HLF4</accession>